<feature type="compositionally biased region" description="Low complexity" evidence="1">
    <location>
        <begin position="150"/>
        <end position="160"/>
    </location>
</feature>
<dbReference type="AlphaFoldDB" id="F8PEK9"/>
<feature type="compositionally biased region" description="Low complexity" evidence="1">
    <location>
        <begin position="48"/>
        <end position="59"/>
    </location>
</feature>
<protein>
    <submittedName>
        <fullName evidence="2">Uncharacterized protein</fullName>
    </submittedName>
</protein>
<feature type="compositionally biased region" description="Gly residues" evidence="1">
    <location>
        <begin position="161"/>
        <end position="172"/>
    </location>
</feature>
<evidence type="ECO:0000313" key="2">
    <source>
        <dbReference type="EMBL" id="EGO18460.1"/>
    </source>
</evidence>
<dbReference type="HOGENOM" id="CLU_1378879_0_0_1"/>
<accession>F8PEK9</accession>
<proteinExistence type="predicted"/>
<organism>
    <name type="scientific">Serpula lacrymans var. lacrymans (strain S7.9)</name>
    <name type="common">Dry rot fungus</name>
    <dbReference type="NCBI Taxonomy" id="578457"/>
    <lineage>
        <taxon>Eukaryota</taxon>
        <taxon>Fungi</taxon>
        <taxon>Dikarya</taxon>
        <taxon>Basidiomycota</taxon>
        <taxon>Agaricomycotina</taxon>
        <taxon>Agaricomycetes</taxon>
        <taxon>Agaricomycetidae</taxon>
        <taxon>Boletales</taxon>
        <taxon>Coniophorineae</taxon>
        <taxon>Serpulaceae</taxon>
        <taxon>Serpula</taxon>
    </lineage>
</organism>
<evidence type="ECO:0000256" key="1">
    <source>
        <dbReference type="SAM" id="MobiDB-lite"/>
    </source>
</evidence>
<feature type="region of interest" description="Disordered" evidence="1">
    <location>
        <begin position="1"/>
        <end position="198"/>
    </location>
</feature>
<reference evidence="2" key="1">
    <citation type="submission" date="2011-04" db="EMBL/GenBank/DDBJ databases">
        <title>Evolution of plant cell wall degrading machinery underlies the functional diversity of forest fungi.</title>
        <authorList>
            <consortium name="US DOE Joint Genome Institute (JGI-PGF)"/>
            <person name="Eastwood D.C."/>
            <person name="Floudas D."/>
            <person name="Binder M."/>
            <person name="Majcherczyk A."/>
            <person name="Schneider P."/>
            <person name="Aerts A."/>
            <person name="Asiegbu F.O."/>
            <person name="Baker S.E."/>
            <person name="Barry K."/>
            <person name="Bendiksby M."/>
            <person name="Blumentritt M."/>
            <person name="Coutinho P.M."/>
            <person name="Cullen D."/>
            <person name="Cullen D."/>
            <person name="Gathman A."/>
            <person name="Goodell B."/>
            <person name="Henrissat B."/>
            <person name="Ihrmark K."/>
            <person name="Kauserud H."/>
            <person name="Kohler A."/>
            <person name="LaButti K."/>
            <person name="Lapidus A."/>
            <person name="Lavin J.L."/>
            <person name="Lee Y.-H."/>
            <person name="Lindquist E."/>
            <person name="Lilly W."/>
            <person name="Lucas S."/>
            <person name="Morin E."/>
            <person name="Murat C."/>
            <person name="Oguiza J.A."/>
            <person name="Park J."/>
            <person name="Pisabarro A.G."/>
            <person name="Riley R."/>
            <person name="Rosling A."/>
            <person name="Salamov A."/>
            <person name="Schmidt O."/>
            <person name="Schmutz J."/>
            <person name="Skrede I."/>
            <person name="Stenlid J."/>
            <person name="Wiebenga A."/>
            <person name="Xie X."/>
            <person name="Kues U."/>
            <person name="Hibbett D.S."/>
            <person name="Hoffmeister D."/>
            <person name="Hogberg N."/>
            <person name="Martin F."/>
            <person name="Grigoriev I.V."/>
            <person name="Watkinson S.C."/>
        </authorList>
    </citation>
    <scope>NUCLEOTIDE SEQUENCE</scope>
    <source>
        <strain evidence="2">S7.9</strain>
    </source>
</reference>
<dbReference type="GeneID" id="18821644"/>
<dbReference type="Proteomes" id="UP000008064">
    <property type="component" value="Unassembled WGS sequence"/>
</dbReference>
<gene>
    <name evidence="2" type="ORF">SERLADRAFT_481130</name>
</gene>
<sequence length="198" mass="21078">MFFASQQQQQHPQSLSQPQSQSHSPASLTDAVVYTPSSELLNLPRPRSSVSPASYNSSSIEEGHDYSAQVAKGQGKAQEFANQSALSPSSTSNLLVHQSPAGRTPSQQPQPFQFQFQPPAHPQPQVQPVYKRGRVASKVSSGRVPKRPRPSGGPRRAATAGGSGGRLAGTGGADSYSESEDDDNEGYQIIVEPPTARK</sequence>
<feature type="compositionally biased region" description="Polar residues" evidence="1">
    <location>
        <begin position="80"/>
        <end position="96"/>
    </location>
</feature>
<feature type="compositionally biased region" description="Low complexity" evidence="1">
    <location>
        <begin position="105"/>
        <end position="128"/>
    </location>
</feature>
<dbReference type="RefSeq" id="XP_007324833.1">
    <property type="nucleotide sequence ID" value="XM_007324771.1"/>
</dbReference>
<dbReference type="KEGG" id="sla:SERLADRAFT_481130"/>
<feature type="compositionally biased region" description="Low complexity" evidence="1">
    <location>
        <begin position="1"/>
        <end position="28"/>
    </location>
</feature>
<name>F8PEK9_SERL9</name>
<dbReference type="EMBL" id="GL945449">
    <property type="protein sequence ID" value="EGO18460.1"/>
    <property type="molecule type" value="Genomic_DNA"/>
</dbReference>